<dbReference type="InterPro" id="IPR023827">
    <property type="entry name" value="Peptidase_S8_Asp-AS"/>
</dbReference>
<dbReference type="InterPro" id="IPR050131">
    <property type="entry name" value="Peptidase_S8_subtilisin-like"/>
</dbReference>
<keyword evidence="3 6" id="KW-0378">Hydrolase</keyword>
<evidence type="ECO:0000256" key="7">
    <source>
        <dbReference type="RuleBase" id="RU003355"/>
    </source>
</evidence>
<feature type="transmembrane region" description="Helical" evidence="9">
    <location>
        <begin position="29"/>
        <end position="50"/>
    </location>
</feature>
<dbReference type="PROSITE" id="PS51892">
    <property type="entry name" value="SUBTILASE"/>
    <property type="match status" value="1"/>
</dbReference>
<dbReference type="Pfam" id="PF00082">
    <property type="entry name" value="Peptidase_S8"/>
    <property type="match status" value="1"/>
</dbReference>
<gene>
    <name evidence="11" type="ORF">E1261_19540</name>
</gene>
<dbReference type="PANTHER" id="PTHR43806:SF11">
    <property type="entry name" value="CEREVISIN-RELATED"/>
    <property type="match status" value="1"/>
</dbReference>
<protein>
    <recommendedName>
        <fullName evidence="10">Peptidase S8/S53 domain-containing protein</fullName>
    </recommendedName>
</protein>
<evidence type="ECO:0000256" key="9">
    <source>
        <dbReference type="SAM" id="Phobius"/>
    </source>
</evidence>
<feature type="domain" description="Peptidase S8/S53" evidence="10">
    <location>
        <begin position="232"/>
        <end position="496"/>
    </location>
</feature>
<keyword evidence="9" id="KW-0472">Membrane</keyword>
<organism evidence="11 12">
    <name type="scientific">Kribbella albertanoniae</name>
    <dbReference type="NCBI Taxonomy" id="1266829"/>
    <lineage>
        <taxon>Bacteria</taxon>
        <taxon>Bacillati</taxon>
        <taxon>Actinomycetota</taxon>
        <taxon>Actinomycetes</taxon>
        <taxon>Propionibacteriales</taxon>
        <taxon>Kribbellaceae</taxon>
        <taxon>Kribbella</taxon>
    </lineage>
</organism>
<dbReference type="Gene3D" id="3.40.50.200">
    <property type="entry name" value="Peptidase S8/S53 domain"/>
    <property type="match status" value="1"/>
</dbReference>
<keyword evidence="12" id="KW-1185">Reference proteome</keyword>
<evidence type="ECO:0000256" key="3">
    <source>
        <dbReference type="ARBA" id="ARBA00022801"/>
    </source>
</evidence>
<dbReference type="PROSITE" id="PS00138">
    <property type="entry name" value="SUBTILASE_SER"/>
    <property type="match status" value="1"/>
</dbReference>
<feature type="active site" description="Charge relay system" evidence="5 6">
    <location>
        <position position="449"/>
    </location>
</feature>
<dbReference type="GO" id="GO:0006508">
    <property type="term" value="P:proteolysis"/>
    <property type="evidence" value="ECO:0007669"/>
    <property type="project" value="UniProtKB-KW"/>
</dbReference>
<comment type="caution">
    <text evidence="11">The sequence shown here is derived from an EMBL/GenBank/DDBJ whole genome shotgun (WGS) entry which is preliminary data.</text>
</comment>
<evidence type="ECO:0000313" key="12">
    <source>
        <dbReference type="Proteomes" id="UP000295075"/>
    </source>
</evidence>
<dbReference type="PANTHER" id="PTHR43806">
    <property type="entry name" value="PEPTIDASE S8"/>
    <property type="match status" value="1"/>
</dbReference>
<evidence type="ECO:0000256" key="4">
    <source>
        <dbReference type="ARBA" id="ARBA00022825"/>
    </source>
</evidence>
<evidence type="ECO:0000256" key="8">
    <source>
        <dbReference type="SAM" id="MobiDB-lite"/>
    </source>
</evidence>
<evidence type="ECO:0000259" key="10">
    <source>
        <dbReference type="Pfam" id="PF00082"/>
    </source>
</evidence>
<dbReference type="InterPro" id="IPR015500">
    <property type="entry name" value="Peptidase_S8_subtilisin-rel"/>
</dbReference>
<dbReference type="OrthoDB" id="5167143at2"/>
<dbReference type="SUPFAM" id="SSF52743">
    <property type="entry name" value="Subtilisin-like"/>
    <property type="match status" value="1"/>
</dbReference>
<keyword evidence="9" id="KW-0812">Transmembrane</keyword>
<dbReference type="PROSITE" id="PS00137">
    <property type="entry name" value="SUBTILASE_HIS"/>
    <property type="match status" value="1"/>
</dbReference>
<reference evidence="11 12" key="1">
    <citation type="submission" date="2019-03" db="EMBL/GenBank/DDBJ databases">
        <title>Draft genome sequences of novel Actinobacteria.</title>
        <authorList>
            <person name="Sahin N."/>
            <person name="Ay H."/>
            <person name="Saygin H."/>
        </authorList>
    </citation>
    <scope>NUCLEOTIDE SEQUENCE [LARGE SCALE GENOMIC DNA]</scope>
    <source>
        <strain evidence="11 12">JCM 30547</strain>
    </source>
</reference>
<evidence type="ECO:0000256" key="6">
    <source>
        <dbReference type="PROSITE-ProRule" id="PRU01240"/>
    </source>
</evidence>
<evidence type="ECO:0000313" key="11">
    <source>
        <dbReference type="EMBL" id="TDC28067.1"/>
    </source>
</evidence>
<keyword evidence="4 6" id="KW-0720">Serine protease</keyword>
<keyword evidence="2 6" id="KW-0645">Protease</keyword>
<feature type="active site" description="Charge relay system" evidence="5 6">
    <location>
        <position position="272"/>
    </location>
</feature>
<proteinExistence type="inferred from homology"/>
<keyword evidence="9" id="KW-1133">Transmembrane helix</keyword>
<accession>A0A4R4PZN5</accession>
<dbReference type="InterPro" id="IPR036852">
    <property type="entry name" value="Peptidase_S8/S53_dom_sf"/>
</dbReference>
<dbReference type="AlphaFoldDB" id="A0A4R4PZN5"/>
<dbReference type="InterPro" id="IPR000209">
    <property type="entry name" value="Peptidase_S8/S53_dom"/>
</dbReference>
<dbReference type="GO" id="GO:0004252">
    <property type="term" value="F:serine-type endopeptidase activity"/>
    <property type="evidence" value="ECO:0007669"/>
    <property type="project" value="UniProtKB-UniRule"/>
</dbReference>
<feature type="active site" description="Charge relay system" evidence="5 6">
    <location>
        <position position="241"/>
    </location>
</feature>
<dbReference type="InterPro" id="IPR022398">
    <property type="entry name" value="Peptidase_S8_His-AS"/>
</dbReference>
<feature type="region of interest" description="Disordered" evidence="8">
    <location>
        <begin position="1"/>
        <end position="25"/>
    </location>
</feature>
<dbReference type="Proteomes" id="UP000295075">
    <property type="component" value="Unassembled WGS sequence"/>
</dbReference>
<dbReference type="PROSITE" id="PS00136">
    <property type="entry name" value="SUBTILASE_ASP"/>
    <property type="match status" value="1"/>
</dbReference>
<evidence type="ECO:0000256" key="2">
    <source>
        <dbReference type="ARBA" id="ARBA00022670"/>
    </source>
</evidence>
<evidence type="ECO:0000256" key="5">
    <source>
        <dbReference type="PIRSR" id="PIRSR615500-1"/>
    </source>
</evidence>
<dbReference type="EMBL" id="SMKA01000085">
    <property type="protein sequence ID" value="TDC28067.1"/>
    <property type="molecule type" value="Genomic_DNA"/>
</dbReference>
<evidence type="ECO:0000256" key="1">
    <source>
        <dbReference type="ARBA" id="ARBA00011073"/>
    </source>
</evidence>
<sequence length="1123" mass="118594">MVRCISLSRDPSEPGEEPAVTQSSRTRPAIAVLAVAGLALSLTVAGPVPATAAGPSSPQPAPREAQHVTLVTGDRVTSFDGTTSIEPGPGRRTIDFDTYTTRGRVHVVPSDVRDELASGRLDQRLFDITGLVEAKYDDASTRAIPVIVTYKAQAKQRAALPAAQLVRELPVINGAAWKIEKDRAGDFLRGLGTARSAPAIDKVWLDSKRTPKLDRSVPQIGAPAAWQAGYTGQGIKVAVLDTGVDKTHPDLATQVVGSKNFTSESAADVIGHGTHVASTIAGTGAASDGKYRGVAPDAELYDAKVCGVDGCPDSMILAGMEWAVTEVGADVVNLSIGGPDQPGIDPLEAAVNRLTAQHGTLFVIAAGNEGWSGDKMVNSPGSADDALTVGAVNKDDSLADFSSRGPRAGDSAVKPDVTAPGGEIVAARSKDAVAEEPVGDKYQTLSGTSMATPHTAGAAALLAQQHPAWQAAELKNALIGSAKPSPDNTVSEQGAGRIDVAKAVGQSVVAEEGNLSFGVAQWPHSDDKPVVRTLTYRNYGDKPVELDLAASMKTPEGDPAPGGAFTLSANTVTVPAGGTAAVQVTSDTKHDGPDVFYSGRITATAPGVSVTTAAGVDKEDERYTLNITAIGPDGAAIAPTGLLSAWNGYDAPRFGNGVDKVISLRLPKDTWSLGSTLRVPGAGKPAIYHLVQPEIALAGEVSVVLDTRLAKPLRITVPEEGAEVREAYFGFNLMAPDGYPEGWQSKFYDFDNRYSAQIGPPVAPERKLKAFLGSLWAKPTTNGTFDNSPYVYGQANGFHGQYPTGFVRDVQPKELAVVHQQVFSPSERRIGREIIGGLADITAFGLVELKYDRPMPTKLLADSGAARWYSVYAELGAQNETISFARRVDARYQAGQTYHERYLAPVHTVTAHTTERSPDGLSIYLRTLLDGEGNDGRADATDTAWSKLLLDGEVIAEADRFGSVQAENLPAGKAKYTLQTSMTRPSYSPVSTRTDLTWTFASAAVTKTTALPFISIRYRPALGDDFLAERRPVTVLPIHLGSQLDPIDGVRPSLPGVKEVSLKVSGDGGKTWQSAVVTKTGTGRYQAVYPTPKNTNSISLRTHVVDVDGNTTDLTTVDAYRIR</sequence>
<comment type="similarity">
    <text evidence="1 6 7">Belongs to the peptidase S8 family.</text>
</comment>
<name>A0A4R4PZN5_9ACTN</name>
<dbReference type="InterPro" id="IPR023828">
    <property type="entry name" value="Peptidase_S8_Ser-AS"/>
</dbReference>
<dbReference type="PRINTS" id="PR00723">
    <property type="entry name" value="SUBTILISIN"/>
</dbReference>